<accession>A0AA39SCW9</accession>
<dbReference type="AlphaFoldDB" id="A0AA39SCW9"/>
<keyword evidence="1" id="KW-0677">Repeat</keyword>
<dbReference type="GO" id="GO:0005634">
    <property type="term" value="C:nucleus"/>
    <property type="evidence" value="ECO:0007669"/>
    <property type="project" value="TreeGrafter"/>
</dbReference>
<name>A0AA39SCW9_ACESA</name>
<dbReference type="Proteomes" id="UP001168877">
    <property type="component" value="Unassembled WGS sequence"/>
</dbReference>
<reference evidence="3" key="2">
    <citation type="submission" date="2023-06" db="EMBL/GenBank/DDBJ databases">
        <authorList>
            <person name="Swenson N.G."/>
            <person name="Wegrzyn J.L."/>
            <person name="Mcevoy S.L."/>
        </authorList>
    </citation>
    <scope>NUCLEOTIDE SEQUENCE</scope>
    <source>
        <strain evidence="3">NS2018</strain>
        <tissue evidence="3">Leaf</tissue>
    </source>
</reference>
<dbReference type="GO" id="GO:0060090">
    <property type="term" value="F:molecular adaptor activity"/>
    <property type="evidence" value="ECO:0007669"/>
    <property type="project" value="TreeGrafter"/>
</dbReference>
<comment type="caution">
    <text evidence="3">The sequence shown here is derived from an EMBL/GenBank/DDBJ whole genome shotgun (WGS) entry which is preliminary data.</text>
</comment>
<organism evidence="3 4">
    <name type="scientific">Acer saccharum</name>
    <name type="common">Sugar maple</name>
    <dbReference type="NCBI Taxonomy" id="4024"/>
    <lineage>
        <taxon>Eukaryota</taxon>
        <taxon>Viridiplantae</taxon>
        <taxon>Streptophyta</taxon>
        <taxon>Embryophyta</taxon>
        <taxon>Tracheophyta</taxon>
        <taxon>Spermatophyta</taxon>
        <taxon>Magnoliopsida</taxon>
        <taxon>eudicotyledons</taxon>
        <taxon>Gunneridae</taxon>
        <taxon>Pentapetalae</taxon>
        <taxon>rosids</taxon>
        <taxon>malvids</taxon>
        <taxon>Sapindales</taxon>
        <taxon>Sapindaceae</taxon>
        <taxon>Hippocastanoideae</taxon>
        <taxon>Acereae</taxon>
        <taxon>Acer</taxon>
    </lineage>
</organism>
<feature type="domain" description="ECM29 ARM-like repeats" evidence="2">
    <location>
        <begin position="24"/>
        <end position="120"/>
    </location>
</feature>
<evidence type="ECO:0000313" key="4">
    <source>
        <dbReference type="Proteomes" id="UP001168877"/>
    </source>
</evidence>
<evidence type="ECO:0000313" key="3">
    <source>
        <dbReference type="EMBL" id="KAK0586589.1"/>
    </source>
</evidence>
<dbReference type="GO" id="GO:0036503">
    <property type="term" value="P:ERAD pathway"/>
    <property type="evidence" value="ECO:0007669"/>
    <property type="project" value="TreeGrafter"/>
</dbReference>
<dbReference type="InterPro" id="IPR016024">
    <property type="entry name" value="ARM-type_fold"/>
</dbReference>
<dbReference type="Gene3D" id="1.25.10.10">
    <property type="entry name" value="Leucine-rich Repeat Variant"/>
    <property type="match status" value="1"/>
</dbReference>
<dbReference type="PANTHER" id="PTHR23346">
    <property type="entry name" value="TRANSLATIONAL ACTIVATOR GCN1-RELATED"/>
    <property type="match status" value="1"/>
</dbReference>
<dbReference type="GO" id="GO:0005737">
    <property type="term" value="C:cytoplasm"/>
    <property type="evidence" value="ECO:0007669"/>
    <property type="project" value="TreeGrafter"/>
</dbReference>
<proteinExistence type="predicted"/>
<protein>
    <recommendedName>
        <fullName evidence="2">ECM29 ARM-like repeats domain-containing protein</fullName>
    </recommendedName>
</protein>
<reference evidence="3" key="1">
    <citation type="journal article" date="2022" name="Plant J.">
        <title>Strategies of tolerance reflected in two North American maple genomes.</title>
        <authorList>
            <person name="McEvoy S.L."/>
            <person name="Sezen U.U."/>
            <person name="Trouern-Trend A."/>
            <person name="McMahon S.M."/>
            <person name="Schaberg P.G."/>
            <person name="Yang J."/>
            <person name="Wegrzyn J.L."/>
            <person name="Swenson N.G."/>
        </authorList>
    </citation>
    <scope>NUCLEOTIDE SEQUENCE</scope>
    <source>
        <strain evidence="3">NS2018</strain>
    </source>
</reference>
<dbReference type="PANTHER" id="PTHR23346:SF19">
    <property type="entry name" value="PROTEASOME ADAPTER AND SCAFFOLD PROTEIN ECM29"/>
    <property type="match status" value="1"/>
</dbReference>
<keyword evidence="4" id="KW-1185">Reference proteome</keyword>
<sequence length="296" mass="31777">MCLLLEQAMAIEGSIELHATASKALITIGSHLPEMIASHYALKVSWLKQLLNHVDLDTRESVARLLGMASSALSSTTSSALIDELVSAISGTHKLRFEAHHGALCAIGFVAADSMSRTPAIPETLFQNTLKCLVNVVNSETATLASVSMQALGHIGLRVPLPPLANDSGSVDILEGLHERLKKLLSGDDNKAIQKIVVSLGHMCKETSSSHLNIALNLIFSLYRCKVEDILFAAGEALSFMWGGVPVTADVILKTNYTSLSMTSNFLMGDTTLSWSKNNANGESEANGDDRIWSEM</sequence>
<dbReference type="InterPro" id="IPR011989">
    <property type="entry name" value="ARM-like"/>
</dbReference>
<evidence type="ECO:0000259" key="2">
    <source>
        <dbReference type="Pfam" id="PF23702"/>
    </source>
</evidence>
<evidence type="ECO:0000256" key="1">
    <source>
        <dbReference type="ARBA" id="ARBA00022737"/>
    </source>
</evidence>
<dbReference type="SUPFAM" id="SSF48371">
    <property type="entry name" value="ARM repeat"/>
    <property type="match status" value="1"/>
</dbReference>
<gene>
    <name evidence="3" type="ORF">LWI29_009245</name>
</gene>
<dbReference type="InterPro" id="IPR055444">
    <property type="entry name" value="ARM_ECM29"/>
</dbReference>
<dbReference type="EMBL" id="JAUESC010000382">
    <property type="protein sequence ID" value="KAK0586589.1"/>
    <property type="molecule type" value="Genomic_DNA"/>
</dbReference>
<dbReference type="Pfam" id="PF23702">
    <property type="entry name" value="ARM_ECM29"/>
    <property type="match status" value="1"/>
</dbReference>